<reference evidence="2 3" key="1">
    <citation type="journal article" date="2016" name="PLoS ONE">
        <title>Sequence Assembly of Yarrowia lipolytica Strain W29/CLIB89 Shows Transposable Element Diversity.</title>
        <authorList>
            <person name="Magnan C."/>
            <person name="Yu J."/>
            <person name="Chang I."/>
            <person name="Jahn E."/>
            <person name="Kanomata Y."/>
            <person name="Wu J."/>
            <person name="Zeller M."/>
            <person name="Oakes M."/>
            <person name="Baldi P."/>
            <person name="Sandmeyer S."/>
        </authorList>
    </citation>
    <scope>NUCLEOTIDE SEQUENCE [LARGE SCALE GENOMIC DNA]</scope>
    <source>
        <strain evidence="3">CLIB89(W29)</strain>
    </source>
</reference>
<dbReference type="GeneID" id="94583302"/>
<dbReference type="RefSeq" id="XP_068138794.1">
    <property type="nucleotide sequence ID" value="XM_068282693.1"/>
</dbReference>
<feature type="transmembrane region" description="Helical" evidence="1">
    <location>
        <begin position="21"/>
        <end position="42"/>
    </location>
</feature>
<keyword evidence="1" id="KW-0472">Membrane</keyword>
<dbReference type="Proteomes" id="UP000182444">
    <property type="component" value="Chromosome 1D"/>
</dbReference>
<keyword evidence="1" id="KW-0812">Transmembrane</keyword>
<dbReference type="VEuPathDB" id="FungiDB:YALI1_D16873g"/>
<name>A0A1D8NEG1_YARLL</name>
<dbReference type="AlphaFoldDB" id="A0A1D8NEG1"/>
<organism evidence="2 3">
    <name type="scientific">Yarrowia lipolytica</name>
    <name type="common">Candida lipolytica</name>
    <dbReference type="NCBI Taxonomy" id="4952"/>
    <lineage>
        <taxon>Eukaryota</taxon>
        <taxon>Fungi</taxon>
        <taxon>Dikarya</taxon>
        <taxon>Ascomycota</taxon>
        <taxon>Saccharomycotina</taxon>
        <taxon>Dipodascomycetes</taxon>
        <taxon>Dipodascales</taxon>
        <taxon>Dipodascales incertae sedis</taxon>
        <taxon>Yarrowia</taxon>
    </lineage>
</organism>
<dbReference type="EMBL" id="CP017556">
    <property type="protein sequence ID" value="AOW04025.1"/>
    <property type="molecule type" value="Genomic_DNA"/>
</dbReference>
<accession>A0A1D8NEG1</accession>
<keyword evidence="1" id="KW-1133">Transmembrane helix</keyword>
<evidence type="ECO:0000313" key="3">
    <source>
        <dbReference type="Proteomes" id="UP000182444"/>
    </source>
</evidence>
<protein>
    <submittedName>
        <fullName evidence="2">Uncharacterized protein</fullName>
    </submittedName>
</protein>
<sequence>MKVKEVREPSHSLTNVQEDNIDILLLFFALCFPSFPLVSLHFPLLPLSGVHNGPVGHLSIHFFPDYRKSRSTDALDFSSPLLSLRDTQVQLVP</sequence>
<evidence type="ECO:0000313" key="2">
    <source>
        <dbReference type="EMBL" id="AOW04025.1"/>
    </source>
</evidence>
<gene>
    <name evidence="2" type="ORF">YALI1_D16873g</name>
</gene>
<proteinExistence type="predicted"/>
<evidence type="ECO:0000256" key="1">
    <source>
        <dbReference type="SAM" id="Phobius"/>
    </source>
</evidence>